<feature type="domain" description="Response regulatory" evidence="6">
    <location>
        <begin position="13"/>
        <end position="129"/>
    </location>
</feature>
<feature type="modified residue" description="4-aspartylphosphate" evidence="4">
    <location>
        <position position="62"/>
    </location>
</feature>
<dbReference type="Proteomes" id="UP000501812">
    <property type="component" value="Chromosome"/>
</dbReference>
<accession>A0A858RIT6</accession>
<dbReference type="SUPFAM" id="SSF47384">
    <property type="entry name" value="Homodimeric domain of signal transducing histidine kinase"/>
    <property type="match status" value="1"/>
</dbReference>
<dbReference type="SMART" id="SM00448">
    <property type="entry name" value="REC"/>
    <property type="match status" value="1"/>
</dbReference>
<dbReference type="InterPro" id="IPR005467">
    <property type="entry name" value="His_kinase_dom"/>
</dbReference>
<keyword evidence="7" id="KW-0808">Transferase</keyword>
<dbReference type="PROSITE" id="PS50110">
    <property type="entry name" value="RESPONSE_REGULATORY"/>
    <property type="match status" value="1"/>
</dbReference>
<evidence type="ECO:0000313" key="7">
    <source>
        <dbReference type="EMBL" id="QJE96827.1"/>
    </source>
</evidence>
<dbReference type="SMART" id="SM00388">
    <property type="entry name" value="HisKA"/>
    <property type="match status" value="1"/>
</dbReference>
<dbReference type="InterPro" id="IPR036890">
    <property type="entry name" value="HATPase_C_sf"/>
</dbReference>
<dbReference type="PANTHER" id="PTHR43547">
    <property type="entry name" value="TWO-COMPONENT HISTIDINE KINASE"/>
    <property type="match status" value="1"/>
</dbReference>
<gene>
    <name evidence="7" type="ORF">HHL09_13885</name>
</gene>
<dbReference type="SUPFAM" id="SSF52172">
    <property type="entry name" value="CheY-like"/>
    <property type="match status" value="1"/>
</dbReference>
<keyword evidence="8" id="KW-1185">Reference proteome</keyword>
<name>A0A858RIT6_9BACT</name>
<evidence type="ECO:0000256" key="2">
    <source>
        <dbReference type="ARBA" id="ARBA00012438"/>
    </source>
</evidence>
<dbReference type="PANTHER" id="PTHR43547:SF2">
    <property type="entry name" value="HYBRID SIGNAL TRANSDUCTION HISTIDINE KINASE C"/>
    <property type="match status" value="1"/>
</dbReference>
<dbReference type="InterPro" id="IPR036097">
    <property type="entry name" value="HisK_dim/P_sf"/>
</dbReference>
<dbReference type="SUPFAM" id="SSF55874">
    <property type="entry name" value="ATPase domain of HSP90 chaperone/DNA topoisomerase II/histidine kinase"/>
    <property type="match status" value="1"/>
</dbReference>
<dbReference type="Gene3D" id="3.30.565.10">
    <property type="entry name" value="Histidine kinase-like ATPase, C-terminal domain"/>
    <property type="match status" value="1"/>
</dbReference>
<dbReference type="EC" id="2.7.13.3" evidence="2"/>
<protein>
    <recommendedName>
        <fullName evidence="2">histidine kinase</fullName>
        <ecNumber evidence="2">2.7.13.3</ecNumber>
    </recommendedName>
</protein>
<dbReference type="GO" id="GO:0000155">
    <property type="term" value="F:phosphorelay sensor kinase activity"/>
    <property type="evidence" value="ECO:0007669"/>
    <property type="project" value="InterPro"/>
</dbReference>
<dbReference type="AlphaFoldDB" id="A0A858RIT6"/>
<dbReference type="InterPro" id="IPR011006">
    <property type="entry name" value="CheY-like_superfamily"/>
</dbReference>
<proteinExistence type="predicted"/>
<dbReference type="Pfam" id="PF00512">
    <property type="entry name" value="HisKA"/>
    <property type="match status" value="1"/>
</dbReference>
<evidence type="ECO:0000256" key="1">
    <source>
        <dbReference type="ARBA" id="ARBA00000085"/>
    </source>
</evidence>
<evidence type="ECO:0000256" key="4">
    <source>
        <dbReference type="PROSITE-ProRule" id="PRU00169"/>
    </source>
</evidence>
<reference evidence="7 8" key="1">
    <citation type="submission" date="2020-04" db="EMBL/GenBank/DDBJ databases">
        <title>Luteolibacter sp. G-1-1-1 isolated from soil.</title>
        <authorList>
            <person name="Dahal R.H."/>
        </authorList>
    </citation>
    <scope>NUCLEOTIDE SEQUENCE [LARGE SCALE GENOMIC DNA]</scope>
    <source>
        <strain evidence="7 8">G-1-1-1</strain>
    </source>
</reference>
<evidence type="ECO:0000259" key="6">
    <source>
        <dbReference type="PROSITE" id="PS50110"/>
    </source>
</evidence>
<dbReference type="SMART" id="SM00387">
    <property type="entry name" value="HATPase_c"/>
    <property type="match status" value="1"/>
</dbReference>
<dbReference type="Gene3D" id="3.40.50.2300">
    <property type="match status" value="1"/>
</dbReference>
<comment type="catalytic activity">
    <reaction evidence="1">
        <text>ATP + protein L-histidine = ADP + protein N-phospho-L-histidine.</text>
        <dbReference type="EC" id="2.7.13.3"/>
    </reaction>
</comment>
<dbReference type="InterPro" id="IPR004358">
    <property type="entry name" value="Sig_transdc_His_kin-like_C"/>
</dbReference>
<dbReference type="CDD" id="cd00075">
    <property type="entry name" value="HATPase"/>
    <property type="match status" value="1"/>
</dbReference>
<dbReference type="KEGG" id="luo:HHL09_13885"/>
<keyword evidence="7" id="KW-0418">Kinase</keyword>
<dbReference type="Pfam" id="PF02518">
    <property type="entry name" value="HATPase_c"/>
    <property type="match status" value="1"/>
</dbReference>
<dbReference type="CDD" id="cd00082">
    <property type="entry name" value="HisKA"/>
    <property type="match status" value="1"/>
</dbReference>
<feature type="domain" description="Histidine kinase" evidence="5">
    <location>
        <begin position="151"/>
        <end position="369"/>
    </location>
</feature>
<evidence type="ECO:0000313" key="8">
    <source>
        <dbReference type="Proteomes" id="UP000501812"/>
    </source>
</evidence>
<dbReference type="RefSeq" id="WP_169455227.1">
    <property type="nucleotide sequence ID" value="NZ_CP051774.1"/>
</dbReference>
<dbReference type="InterPro" id="IPR003661">
    <property type="entry name" value="HisK_dim/P_dom"/>
</dbReference>
<dbReference type="CDD" id="cd19920">
    <property type="entry name" value="REC_PA4781-like"/>
    <property type="match status" value="1"/>
</dbReference>
<sequence>MFDPLPVTSNSSLILVVDDEPKNIQVVGPLLLRQGHEIIAAGSGEEALAKLRTARPDLILLDVMMPGMTGFDLCRKLQSQEEWREIPVIFLSAVTDKSFIMEALGAGAVDYVTKPFHGPELLSRVQVHLNLQNTRKRLAATIDERNRLVEVVAHDLKNPLGGVQFAAAMLGESAMDLDPRQTTLVNSIKDSVSRALEIVGSLLQTRRLEETKAQMGFVPLCLREYAEQALKSFSQHGRTKNITLELASEHDHIPVNADRRSLLCSLENLISNALKFSPKGSLVQISLRREAGSGIFRIDDQGPGVLLEERPLLFRKFTRLSARPTGGEISTGLGLHIVHELVAAMGGTVRYEEGSRGGACFVVTLPLVNGAQGKA</sequence>
<dbReference type="Pfam" id="PF00072">
    <property type="entry name" value="Response_reg"/>
    <property type="match status" value="1"/>
</dbReference>
<organism evidence="7 8">
    <name type="scientific">Luteolibacter luteus</name>
    <dbReference type="NCBI Taxonomy" id="2728835"/>
    <lineage>
        <taxon>Bacteria</taxon>
        <taxon>Pseudomonadati</taxon>
        <taxon>Verrucomicrobiota</taxon>
        <taxon>Verrucomicrobiia</taxon>
        <taxon>Verrucomicrobiales</taxon>
        <taxon>Verrucomicrobiaceae</taxon>
        <taxon>Luteolibacter</taxon>
    </lineage>
</organism>
<keyword evidence="3 4" id="KW-0597">Phosphoprotein</keyword>
<dbReference type="Gene3D" id="1.10.287.130">
    <property type="match status" value="1"/>
</dbReference>
<dbReference type="EMBL" id="CP051774">
    <property type="protein sequence ID" value="QJE96827.1"/>
    <property type="molecule type" value="Genomic_DNA"/>
</dbReference>
<dbReference type="PRINTS" id="PR00344">
    <property type="entry name" value="BCTRLSENSOR"/>
</dbReference>
<evidence type="ECO:0000259" key="5">
    <source>
        <dbReference type="PROSITE" id="PS50109"/>
    </source>
</evidence>
<dbReference type="InterPro" id="IPR001789">
    <property type="entry name" value="Sig_transdc_resp-reg_receiver"/>
</dbReference>
<dbReference type="InterPro" id="IPR003594">
    <property type="entry name" value="HATPase_dom"/>
</dbReference>
<dbReference type="PROSITE" id="PS50109">
    <property type="entry name" value="HIS_KIN"/>
    <property type="match status" value="1"/>
</dbReference>
<evidence type="ECO:0000256" key="3">
    <source>
        <dbReference type="ARBA" id="ARBA00022553"/>
    </source>
</evidence>